<dbReference type="Pfam" id="PF07992">
    <property type="entry name" value="Pyr_redox_2"/>
    <property type="match status" value="1"/>
</dbReference>
<dbReference type="InterPro" id="IPR012748">
    <property type="entry name" value="Rieske-like_NirD"/>
</dbReference>
<proteinExistence type="inferred from homology"/>
<dbReference type="PRINTS" id="PR00397">
    <property type="entry name" value="SIROHAEM"/>
</dbReference>
<dbReference type="Gene3D" id="1.10.10.1100">
    <property type="entry name" value="BFD-like [2Fe-2S]-binding domain"/>
    <property type="match status" value="1"/>
</dbReference>
<evidence type="ECO:0000256" key="6">
    <source>
        <dbReference type="ARBA" id="ARBA00022485"/>
    </source>
</evidence>
<dbReference type="AlphaFoldDB" id="A0A194XCH6"/>
<dbReference type="Gene3D" id="2.102.10.10">
    <property type="entry name" value="Rieske [2Fe-2S] iron-sulphur domain"/>
    <property type="match status" value="1"/>
</dbReference>
<evidence type="ECO:0000256" key="17">
    <source>
        <dbReference type="ARBA" id="ARBA00050114"/>
    </source>
</evidence>
<keyword evidence="12" id="KW-0560">Oxidoreductase</keyword>
<evidence type="ECO:0000256" key="10">
    <source>
        <dbReference type="ARBA" id="ARBA00022723"/>
    </source>
</evidence>
<dbReference type="Gene3D" id="3.90.480.20">
    <property type="match status" value="1"/>
</dbReference>
<dbReference type="InterPro" id="IPR006066">
    <property type="entry name" value="NO2/SO3_Rdtase_FeS/sirohaem_BS"/>
</dbReference>
<dbReference type="STRING" id="149040.A0A194XCH6"/>
<sequence>MTAEIPSVSNDGGSKRKRVVVVGLGMVGITFVEKLMKMDVKRREYDVIVIGEEPHLAYNRVGLTSFFEHRDVERLYMQTEAWYKAFPEGSLSYHLNSLVTEIDSEKKFVITAKGDTIECDILVLATGSNAILPKSIVGYDATGVFVYRTIEDLQKLIAFSATKKGKTGIVVGGGLLGLEAAKAMMDLEEFGKIKVIESFPYVLGRQVDPEGGAMVVEQVRDLGVDLILGKMVNKFLTDENNGVTGVEFEDGHKVDGACVCVAIGVSPRDELARKSGLECGPRGGIIVGDDLQTSVKDIYAIGECANWANMCYGLYAPGIEMAEILAFNLTDAKLRSPRSLTTPDMSTKLKLLGIGVASFGDAFADQFGPQWLPGKRQDKEIEKTLVKVLTYKDPFNHVYKKYLFTKDGKYLLGGMMVGDTNDYVKLLPMSKQHKQLEMAPGELIIGKPGGEDDANDLPDEAQICSCNNVTRGDITKTIKDGTCKTVNEIKICTKAGTGCGGCIPLVTSIFNKTMIDMGQEVKNHLCSHFAYSRAELFHVVMVKKLDSFEAIMKESGVPGSLGCELCKPAVASILASLYNKPIADPGRRGLQDTNDKFLANIQRNGTFSVIPRVAGGEITPKKLAAIASVAQKYNLYCKITGGQRIDMFGARKQDLLDIWTELIEAGLESGHAYAKSLRTVKSCVGSSWCRFGIGDSVGMAIRIEERYKSIRAPHKIKGGVSGCVRECAEAQNKDFGLIATEKGFNIFVGGNGGAKPRHSELLAIDVPVDEVIPILDRYLIFYIRTADKLQRTARWIESLPGGIKYLRQVILEDKLGICAALEKQMEELVSTFFCEWTEAVKSPERRKQFQQFANTEENVVDTIEPMVERGQTRPSNWVDESVTKDFKGTKWSALSWQPIVEASKFRDIPTGDSNAVKRGDAQLAIFKVRGKYYCTQQMCPHKRAFVLSDGLIGEEISAEKQKLWVSCPYHKRNFELTGDDAGKCGNDESVNIATFPVEERDDGWVYVKLPPVEELDAVLGTEKWRIKQGDDVKAKELKVKGKKGVLVNGKGREVVIERGVGENGANGIDW</sequence>
<keyword evidence="10" id="KW-0479">Metal-binding</keyword>
<dbReference type="GO" id="GO:0050660">
    <property type="term" value="F:flavin adenine dinucleotide binding"/>
    <property type="evidence" value="ECO:0007669"/>
    <property type="project" value="InterPro"/>
</dbReference>
<gene>
    <name evidence="22" type="ORF">LY89DRAFT_582902</name>
</gene>
<dbReference type="InterPro" id="IPR036922">
    <property type="entry name" value="Rieske_2Fe-2S_sf"/>
</dbReference>
<dbReference type="GO" id="GO:0020037">
    <property type="term" value="F:heme binding"/>
    <property type="evidence" value="ECO:0007669"/>
    <property type="project" value="InterPro"/>
</dbReference>
<evidence type="ECO:0000256" key="2">
    <source>
        <dbReference type="ARBA" id="ARBA00001966"/>
    </source>
</evidence>
<dbReference type="GO" id="GO:0051539">
    <property type="term" value="F:4 iron, 4 sulfur cluster binding"/>
    <property type="evidence" value="ECO:0007669"/>
    <property type="project" value="UniProtKB-KW"/>
</dbReference>
<keyword evidence="7" id="KW-0349">Heme</keyword>
<reference evidence="22 23" key="1">
    <citation type="submission" date="2015-10" db="EMBL/GenBank/DDBJ databases">
        <title>Full genome of DAOMC 229536 Phialocephala scopiformis, a fungal endophyte of spruce producing the potent anti-insectan compound rugulosin.</title>
        <authorList>
            <consortium name="DOE Joint Genome Institute"/>
            <person name="Walker A.K."/>
            <person name="Frasz S.L."/>
            <person name="Seifert K.A."/>
            <person name="Miller J.D."/>
            <person name="Mondo S.J."/>
            <person name="Labutti K."/>
            <person name="Lipzen A."/>
            <person name="Dockter R."/>
            <person name="Kennedy M."/>
            <person name="Grigoriev I.V."/>
            <person name="Spatafora J.W."/>
        </authorList>
    </citation>
    <scope>NUCLEOTIDE SEQUENCE [LARGE SCALE GENOMIC DNA]</scope>
    <source>
        <strain evidence="22 23">CBS 120377</strain>
    </source>
</reference>
<dbReference type="InterPro" id="IPR036188">
    <property type="entry name" value="FAD/NAD-bd_sf"/>
</dbReference>
<dbReference type="InterPro" id="IPR023753">
    <property type="entry name" value="FAD/NAD-binding_dom"/>
</dbReference>
<dbReference type="GO" id="GO:0051537">
    <property type="term" value="F:2 iron, 2 sulfur cluster binding"/>
    <property type="evidence" value="ECO:0007669"/>
    <property type="project" value="UniProtKB-KW"/>
</dbReference>
<dbReference type="InterPro" id="IPR036136">
    <property type="entry name" value="Nit/Sulf_reduc_fer-like_dom_sf"/>
</dbReference>
<dbReference type="Pfam" id="PF04324">
    <property type="entry name" value="Fer2_BFD"/>
    <property type="match status" value="1"/>
</dbReference>
<evidence type="ECO:0000256" key="11">
    <source>
        <dbReference type="ARBA" id="ARBA00022827"/>
    </source>
</evidence>
<evidence type="ECO:0000256" key="7">
    <source>
        <dbReference type="ARBA" id="ARBA00022617"/>
    </source>
</evidence>
<dbReference type="Gene3D" id="3.30.413.10">
    <property type="entry name" value="Sulfite Reductase Hemoprotein, domain 1"/>
    <property type="match status" value="1"/>
</dbReference>
<dbReference type="NCBIfam" id="TIGR02378">
    <property type="entry name" value="nirD_assim_sml"/>
    <property type="match status" value="1"/>
</dbReference>
<evidence type="ECO:0000256" key="19">
    <source>
        <dbReference type="ARBA" id="ARBA00066907"/>
    </source>
</evidence>
<dbReference type="EC" id="1.7.1.4" evidence="19"/>
<dbReference type="InterPro" id="IPR017941">
    <property type="entry name" value="Rieske_2Fe-2S"/>
</dbReference>
<dbReference type="GeneID" id="28818914"/>
<name>A0A194XCH6_MOLSC</name>
<comment type="catalytic activity">
    <reaction evidence="18">
        <text>NH4(+) + 3 NADP(+) + 2 H2O = nitrite + 3 NADPH + 5 H(+)</text>
        <dbReference type="Rhea" id="RHEA:24632"/>
        <dbReference type="ChEBI" id="CHEBI:15377"/>
        <dbReference type="ChEBI" id="CHEBI:15378"/>
        <dbReference type="ChEBI" id="CHEBI:16301"/>
        <dbReference type="ChEBI" id="CHEBI:28938"/>
        <dbReference type="ChEBI" id="CHEBI:57783"/>
        <dbReference type="ChEBI" id="CHEBI:58349"/>
        <dbReference type="EC" id="1.7.1.4"/>
    </reaction>
</comment>
<comment type="cofactor">
    <cofactor evidence="3">
        <name>FAD</name>
        <dbReference type="ChEBI" id="CHEBI:57692"/>
    </cofactor>
</comment>
<dbReference type="PROSITE" id="PS51296">
    <property type="entry name" value="RIESKE"/>
    <property type="match status" value="1"/>
</dbReference>
<evidence type="ECO:0000256" key="8">
    <source>
        <dbReference type="ARBA" id="ARBA00022630"/>
    </source>
</evidence>
<dbReference type="InterPro" id="IPR045854">
    <property type="entry name" value="NO2/SO3_Rdtase_4Fe4S_sf"/>
</dbReference>
<comment type="cofactor">
    <cofactor evidence="1">
        <name>siroheme</name>
        <dbReference type="ChEBI" id="CHEBI:60052"/>
    </cofactor>
</comment>
<dbReference type="Gene3D" id="3.50.50.60">
    <property type="entry name" value="FAD/NAD(P)-binding domain"/>
    <property type="match status" value="2"/>
</dbReference>
<dbReference type="FunFam" id="1.10.10.1100:FF:000002">
    <property type="entry name" value="Nitrite reductase large subunit"/>
    <property type="match status" value="1"/>
</dbReference>
<dbReference type="SUPFAM" id="SSF50022">
    <property type="entry name" value="ISP domain"/>
    <property type="match status" value="1"/>
</dbReference>
<evidence type="ECO:0000256" key="4">
    <source>
        <dbReference type="ARBA" id="ARBA00005096"/>
    </source>
</evidence>
<evidence type="ECO:0000256" key="5">
    <source>
        <dbReference type="ARBA" id="ARBA00010429"/>
    </source>
</evidence>
<dbReference type="NCBIfam" id="NF011565">
    <property type="entry name" value="PRK14989.1"/>
    <property type="match status" value="1"/>
</dbReference>
<dbReference type="GO" id="GO:0015980">
    <property type="term" value="P:energy derivation by oxidation of organic compounds"/>
    <property type="evidence" value="ECO:0007669"/>
    <property type="project" value="UniProtKB-ARBA"/>
</dbReference>
<comment type="pathway">
    <text evidence="4">Nitrogen metabolism; nitrate reduction (assimilation).</text>
</comment>
<dbReference type="GO" id="GO:0050661">
    <property type="term" value="F:NADP binding"/>
    <property type="evidence" value="ECO:0007669"/>
    <property type="project" value="InterPro"/>
</dbReference>
<dbReference type="SUPFAM" id="SSF56014">
    <property type="entry name" value="Nitrite and sulphite reductase 4Fe-4S domain-like"/>
    <property type="match status" value="1"/>
</dbReference>
<keyword evidence="8" id="KW-0285">Flavoprotein</keyword>
<keyword evidence="13" id="KW-0408">Iron</keyword>
<dbReference type="Proteomes" id="UP000070700">
    <property type="component" value="Unassembled WGS sequence"/>
</dbReference>
<evidence type="ECO:0000313" key="22">
    <source>
        <dbReference type="EMBL" id="KUJ17878.1"/>
    </source>
</evidence>
<dbReference type="SUPFAM" id="SSF51905">
    <property type="entry name" value="FAD/NAD(P)-binding domain"/>
    <property type="match status" value="1"/>
</dbReference>
<dbReference type="CDD" id="cd03529">
    <property type="entry name" value="Rieske_NirD"/>
    <property type="match status" value="1"/>
</dbReference>
<keyword evidence="11" id="KW-0274">FAD</keyword>
<keyword evidence="9" id="KW-0001">2Fe-2S</keyword>
<dbReference type="KEGG" id="psco:LY89DRAFT_582902"/>
<dbReference type="InterPro" id="IPR041854">
    <property type="entry name" value="BFD-like_2Fe2S-bd_dom_sf"/>
</dbReference>
<dbReference type="CDD" id="cd19943">
    <property type="entry name" value="NirB_Fer2_BFD-like_1"/>
    <property type="match status" value="1"/>
</dbReference>
<evidence type="ECO:0000256" key="3">
    <source>
        <dbReference type="ARBA" id="ARBA00001974"/>
    </source>
</evidence>
<dbReference type="GO" id="GO:0046872">
    <property type="term" value="F:metal ion binding"/>
    <property type="evidence" value="ECO:0007669"/>
    <property type="project" value="UniProtKB-KW"/>
</dbReference>
<evidence type="ECO:0000256" key="9">
    <source>
        <dbReference type="ARBA" id="ARBA00022714"/>
    </source>
</evidence>
<dbReference type="CDD" id="cd19944">
    <property type="entry name" value="NirB_Fer2_BFD-like_2"/>
    <property type="match status" value="1"/>
</dbReference>
<evidence type="ECO:0000256" key="18">
    <source>
        <dbReference type="ARBA" id="ARBA00051413"/>
    </source>
</evidence>
<dbReference type="PRINTS" id="PR00469">
    <property type="entry name" value="PNDRDTASEII"/>
</dbReference>
<keyword evidence="23" id="KW-1185">Reference proteome</keyword>
<dbReference type="PROSITE" id="PS00365">
    <property type="entry name" value="NIR_SIR"/>
    <property type="match status" value="1"/>
</dbReference>
<dbReference type="InterPro" id="IPR005117">
    <property type="entry name" value="NiRdtase/SiRdtase_haem-b_fer"/>
</dbReference>
<dbReference type="EMBL" id="KQ947413">
    <property type="protein sequence ID" value="KUJ17878.1"/>
    <property type="molecule type" value="Genomic_DNA"/>
</dbReference>
<dbReference type="InParanoid" id="A0A194XCH6"/>
<dbReference type="NCBIfam" id="TIGR02374">
    <property type="entry name" value="nitri_red_nirB"/>
    <property type="match status" value="1"/>
</dbReference>
<comment type="cofactor">
    <cofactor evidence="2">
        <name>[4Fe-4S] cluster</name>
        <dbReference type="ChEBI" id="CHEBI:49883"/>
    </cofactor>
</comment>
<dbReference type="UniPathway" id="UPA00653"/>
<evidence type="ECO:0000256" key="14">
    <source>
        <dbReference type="ARBA" id="ARBA00023014"/>
    </source>
</evidence>
<evidence type="ECO:0000256" key="20">
    <source>
        <dbReference type="ARBA" id="ARBA00070300"/>
    </source>
</evidence>
<dbReference type="GO" id="GO:0008942">
    <property type="term" value="F:nitrite reductase [NAD(P)H] activity"/>
    <property type="evidence" value="ECO:0007669"/>
    <property type="project" value="UniProtKB-EC"/>
</dbReference>
<dbReference type="OrthoDB" id="432169at2759"/>
<keyword evidence="6" id="KW-0004">4Fe-4S</keyword>
<dbReference type="GO" id="GO:0042128">
    <property type="term" value="P:nitrate assimilation"/>
    <property type="evidence" value="ECO:0007669"/>
    <property type="project" value="UniProtKB-UniPathway"/>
</dbReference>
<feature type="domain" description="Rieske" evidence="21">
    <location>
        <begin position="900"/>
        <end position="1006"/>
    </location>
</feature>
<evidence type="ECO:0000259" key="21">
    <source>
        <dbReference type="PROSITE" id="PS51296"/>
    </source>
</evidence>
<keyword evidence="15" id="KW-0534">Nitrate assimilation</keyword>
<dbReference type="Pfam" id="PF13806">
    <property type="entry name" value="Rieske_2"/>
    <property type="match status" value="1"/>
</dbReference>
<comment type="similarity">
    <text evidence="5">Belongs to the nitrite and sulfite reductase 4Fe-4S domain family.</text>
</comment>
<organism evidence="22 23">
    <name type="scientific">Mollisia scopiformis</name>
    <name type="common">Conifer needle endophyte fungus</name>
    <name type="synonym">Phialocephala scopiformis</name>
    <dbReference type="NCBI Taxonomy" id="149040"/>
    <lineage>
        <taxon>Eukaryota</taxon>
        <taxon>Fungi</taxon>
        <taxon>Dikarya</taxon>
        <taxon>Ascomycota</taxon>
        <taxon>Pezizomycotina</taxon>
        <taxon>Leotiomycetes</taxon>
        <taxon>Helotiales</taxon>
        <taxon>Mollisiaceae</taxon>
        <taxon>Mollisia</taxon>
    </lineage>
</organism>
<dbReference type="FunFam" id="3.30.413.10:FF:000007">
    <property type="entry name" value="Nitrite reductase [NAD(P)H] large subunit"/>
    <property type="match status" value="1"/>
</dbReference>
<protein>
    <recommendedName>
        <fullName evidence="20">Nitrite reductase [NAD(P)H]</fullName>
        <ecNumber evidence="19">1.7.1.4</ecNumber>
    </recommendedName>
</protein>
<keyword evidence="14" id="KW-0411">Iron-sulfur</keyword>
<dbReference type="InterPro" id="IPR007419">
    <property type="entry name" value="BFD-like_2Fe2S-bd_dom"/>
</dbReference>
<evidence type="ECO:0000256" key="13">
    <source>
        <dbReference type="ARBA" id="ARBA00023004"/>
    </source>
</evidence>
<evidence type="ECO:0000256" key="15">
    <source>
        <dbReference type="ARBA" id="ARBA00023063"/>
    </source>
</evidence>
<dbReference type="Pfam" id="PF03460">
    <property type="entry name" value="NIR_SIR_ferr"/>
    <property type="match status" value="1"/>
</dbReference>
<dbReference type="InterPro" id="IPR012744">
    <property type="entry name" value="Nitri_red_NirB"/>
</dbReference>
<evidence type="ECO:0000256" key="12">
    <source>
        <dbReference type="ARBA" id="ARBA00023002"/>
    </source>
</evidence>
<evidence type="ECO:0000313" key="23">
    <source>
        <dbReference type="Proteomes" id="UP000070700"/>
    </source>
</evidence>
<dbReference type="InterPro" id="IPR006067">
    <property type="entry name" value="NO2/SO3_Rdtase_4Fe4S_dom"/>
</dbReference>
<dbReference type="PRINTS" id="PR00368">
    <property type="entry name" value="FADPNR"/>
</dbReference>
<comment type="catalytic activity">
    <reaction evidence="17">
        <text>NH4(+) + 3 NAD(+) + 2 H2O = nitrite + 3 NADH + 5 H(+)</text>
        <dbReference type="Rhea" id="RHEA:24628"/>
        <dbReference type="ChEBI" id="CHEBI:15377"/>
        <dbReference type="ChEBI" id="CHEBI:15378"/>
        <dbReference type="ChEBI" id="CHEBI:16301"/>
        <dbReference type="ChEBI" id="CHEBI:28938"/>
        <dbReference type="ChEBI" id="CHEBI:57540"/>
        <dbReference type="ChEBI" id="CHEBI:57945"/>
        <dbReference type="EC" id="1.7.1.4"/>
    </reaction>
</comment>
<dbReference type="PANTHER" id="PTHR43809:SF1">
    <property type="entry name" value="NITRITE REDUCTASE (NADH) LARGE SUBUNIT"/>
    <property type="match status" value="1"/>
</dbReference>
<dbReference type="PANTHER" id="PTHR43809">
    <property type="entry name" value="NITRITE REDUCTASE (NADH) LARGE SUBUNIT"/>
    <property type="match status" value="1"/>
</dbReference>
<accession>A0A194XCH6</accession>
<dbReference type="Pfam" id="PF01077">
    <property type="entry name" value="NIR_SIR"/>
    <property type="match status" value="1"/>
</dbReference>
<dbReference type="RefSeq" id="XP_018072233.1">
    <property type="nucleotide sequence ID" value="XM_018209188.1"/>
</dbReference>
<comment type="cofactor">
    <cofactor evidence="16">
        <name>[2Fe-2S] cluster</name>
        <dbReference type="ChEBI" id="CHEBI:190135"/>
    </cofactor>
</comment>
<evidence type="ECO:0000256" key="1">
    <source>
        <dbReference type="ARBA" id="ARBA00001929"/>
    </source>
</evidence>
<evidence type="ECO:0000256" key="16">
    <source>
        <dbReference type="ARBA" id="ARBA00034078"/>
    </source>
</evidence>
<dbReference type="SUPFAM" id="SSF55124">
    <property type="entry name" value="Nitrite/Sulfite reductase N-terminal domain-like"/>
    <property type="match status" value="1"/>
</dbReference>
<dbReference type="InterPro" id="IPR052034">
    <property type="entry name" value="NasD-like"/>
</dbReference>